<evidence type="ECO:0000313" key="1">
    <source>
        <dbReference type="EMBL" id="KAK1864867.1"/>
    </source>
</evidence>
<protein>
    <submittedName>
        <fullName evidence="1">Uncharacterized protein</fullName>
    </submittedName>
</protein>
<proteinExistence type="predicted"/>
<keyword evidence="2" id="KW-1185">Reference proteome</keyword>
<gene>
    <name evidence="1" type="ORF">I4F81_007403</name>
</gene>
<comment type="caution">
    <text evidence="1">The sequence shown here is derived from an EMBL/GenBank/DDBJ whole genome shotgun (WGS) entry which is preliminary data.</text>
</comment>
<dbReference type="EMBL" id="CM020619">
    <property type="protein sequence ID" value="KAK1864867.1"/>
    <property type="molecule type" value="Genomic_DNA"/>
</dbReference>
<reference evidence="1" key="1">
    <citation type="submission" date="2019-11" db="EMBL/GenBank/DDBJ databases">
        <title>Nori genome reveals adaptations in red seaweeds to the harsh intertidal environment.</title>
        <authorList>
            <person name="Wang D."/>
            <person name="Mao Y."/>
        </authorList>
    </citation>
    <scope>NUCLEOTIDE SEQUENCE</scope>
    <source>
        <tissue evidence="1">Gametophyte</tissue>
    </source>
</reference>
<evidence type="ECO:0000313" key="2">
    <source>
        <dbReference type="Proteomes" id="UP000798662"/>
    </source>
</evidence>
<accession>A0ACC3C4Z3</accession>
<name>A0ACC3C4Z3_PYRYE</name>
<organism evidence="1 2">
    <name type="scientific">Pyropia yezoensis</name>
    <name type="common">Susabi-nori</name>
    <name type="synonym">Porphyra yezoensis</name>
    <dbReference type="NCBI Taxonomy" id="2788"/>
    <lineage>
        <taxon>Eukaryota</taxon>
        <taxon>Rhodophyta</taxon>
        <taxon>Bangiophyceae</taxon>
        <taxon>Bangiales</taxon>
        <taxon>Bangiaceae</taxon>
        <taxon>Pyropia</taxon>
    </lineage>
</organism>
<dbReference type="Proteomes" id="UP000798662">
    <property type="component" value="Chromosome 2"/>
</dbReference>
<sequence>MRVLSDATTPLADVEVLTLLRERAARTPPPRPRDRRGGAPPPPPPPPARSTAAADAYVGFATATPASTQSVESVAAVAAALRDGWDLTAAEVVQLVNLRVTTLVNLYAVVEGVRLRFTDKQVTDLLHLIDTTLEPFSLQEEDEEEEEEEEEMGGGGTRARAERGGKPDASKGGPHGHTKNGPVTMQGRP</sequence>